<protein>
    <submittedName>
        <fullName evidence="2">Putative secreted protein</fullName>
    </submittedName>
</protein>
<accession>A0A6B0U4A8</accession>
<sequence>MARSLHCPLIIVTFLHLRHKVLISFPHDNSQLSLVEAHIKRTFQVTINSTASILQFHAQKCLQALVSMTGYMYPP</sequence>
<keyword evidence="1" id="KW-0732">Signal</keyword>
<reference evidence="2" key="1">
    <citation type="submission" date="2019-12" db="EMBL/GenBank/DDBJ databases">
        <title>An insight into the sialome of adult female Ixodes ricinus ticks feeding for 6 days.</title>
        <authorList>
            <person name="Perner J."/>
            <person name="Ribeiro J.M.C."/>
        </authorList>
    </citation>
    <scope>NUCLEOTIDE SEQUENCE</scope>
    <source>
        <strain evidence="2">Semi-engorged</strain>
        <tissue evidence="2">Salivary glands</tissue>
    </source>
</reference>
<name>A0A6B0U4A8_IXORI</name>
<evidence type="ECO:0000256" key="1">
    <source>
        <dbReference type="SAM" id="SignalP"/>
    </source>
</evidence>
<evidence type="ECO:0000313" key="2">
    <source>
        <dbReference type="EMBL" id="MXU83415.1"/>
    </source>
</evidence>
<dbReference type="EMBL" id="GIFC01001332">
    <property type="protein sequence ID" value="MXU83415.1"/>
    <property type="molecule type" value="Transcribed_RNA"/>
</dbReference>
<organism evidence="2">
    <name type="scientific">Ixodes ricinus</name>
    <name type="common">Common tick</name>
    <name type="synonym">Acarus ricinus</name>
    <dbReference type="NCBI Taxonomy" id="34613"/>
    <lineage>
        <taxon>Eukaryota</taxon>
        <taxon>Metazoa</taxon>
        <taxon>Ecdysozoa</taxon>
        <taxon>Arthropoda</taxon>
        <taxon>Chelicerata</taxon>
        <taxon>Arachnida</taxon>
        <taxon>Acari</taxon>
        <taxon>Parasitiformes</taxon>
        <taxon>Ixodida</taxon>
        <taxon>Ixodoidea</taxon>
        <taxon>Ixodidae</taxon>
        <taxon>Ixodinae</taxon>
        <taxon>Ixodes</taxon>
    </lineage>
</organism>
<proteinExistence type="predicted"/>
<feature type="chain" id="PRO_5025545479" evidence="1">
    <location>
        <begin position="24"/>
        <end position="75"/>
    </location>
</feature>
<dbReference type="AlphaFoldDB" id="A0A6B0U4A8"/>
<feature type="signal peptide" evidence="1">
    <location>
        <begin position="1"/>
        <end position="23"/>
    </location>
</feature>